<evidence type="ECO:0000313" key="1">
    <source>
        <dbReference type="EMBL" id="KAJ3837650.1"/>
    </source>
</evidence>
<organism evidence="1 2">
    <name type="scientific">Lentinula raphanica</name>
    <dbReference type="NCBI Taxonomy" id="153919"/>
    <lineage>
        <taxon>Eukaryota</taxon>
        <taxon>Fungi</taxon>
        <taxon>Dikarya</taxon>
        <taxon>Basidiomycota</taxon>
        <taxon>Agaricomycotina</taxon>
        <taxon>Agaricomycetes</taxon>
        <taxon>Agaricomycetidae</taxon>
        <taxon>Agaricales</taxon>
        <taxon>Marasmiineae</taxon>
        <taxon>Omphalotaceae</taxon>
        <taxon>Lentinula</taxon>
    </lineage>
</organism>
<accession>A0AA38P7D4</accession>
<dbReference type="AlphaFoldDB" id="A0AA38P7D4"/>
<evidence type="ECO:0000313" key="2">
    <source>
        <dbReference type="Proteomes" id="UP001163846"/>
    </source>
</evidence>
<gene>
    <name evidence="1" type="ORF">F5878DRAFT_685122</name>
</gene>
<name>A0AA38P7D4_9AGAR</name>
<keyword evidence="2" id="KW-1185">Reference proteome</keyword>
<protein>
    <submittedName>
        <fullName evidence="1">Uncharacterized protein</fullName>
    </submittedName>
</protein>
<reference evidence="1" key="1">
    <citation type="submission" date="2022-08" db="EMBL/GenBank/DDBJ databases">
        <authorList>
            <consortium name="DOE Joint Genome Institute"/>
            <person name="Min B."/>
            <person name="Riley R."/>
            <person name="Sierra-Patev S."/>
            <person name="Naranjo-Ortiz M."/>
            <person name="Looney B."/>
            <person name="Konkel Z."/>
            <person name="Slot J.C."/>
            <person name="Sakamoto Y."/>
            <person name="Steenwyk J.L."/>
            <person name="Rokas A."/>
            <person name="Carro J."/>
            <person name="Camarero S."/>
            <person name="Ferreira P."/>
            <person name="Molpeceres G."/>
            <person name="Ruiz-Duenas F.J."/>
            <person name="Serrano A."/>
            <person name="Henrissat B."/>
            <person name="Drula E."/>
            <person name="Hughes K.W."/>
            <person name="Mata J.L."/>
            <person name="Ishikawa N.K."/>
            <person name="Vargas-Isla R."/>
            <person name="Ushijima S."/>
            <person name="Smith C.A."/>
            <person name="Ahrendt S."/>
            <person name="Andreopoulos W."/>
            <person name="He G."/>
            <person name="Labutti K."/>
            <person name="Lipzen A."/>
            <person name="Ng V."/>
            <person name="Sandor L."/>
            <person name="Barry K."/>
            <person name="Martinez A.T."/>
            <person name="Xiao Y."/>
            <person name="Gibbons J.G."/>
            <person name="Terashima K."/>
            <person name="Hibbett D.S."/>
            <person name="Grigoriev I.V."/>
        </authorList>
    </citation>
    <scope>NUCLEOTIDE SEQUENCE</scope>
    <source>
        <strain evidence="1">TFB9207</strain>
    </source>
</reference>
<proteinExistence type="predicted"/>
<comment type="caution">
    <text evidence="1">The sequence shown here is derived from an EMBL/GenBank/DDBJ whole genome shotgun (WGS) entry which is preliminary data.</text>
</comment>
<dbReference type="Proteomes" id="UP001163846">
    <property type="component" value="Unassembled WGS sequence"/>
</dbReference>
<sequence length="259" mass="29091">MTPGPYPLTFSVPLVKLCKGRWTPGFEDLLDYGVNQGWYDSENTLENLVFHWVFIPWLQAELDSYRNRINLCSKQSDKNKVLPHGVPSHIEKSPESYGAVDFGIEVEARYINTIAETFAPSDHPVFQLVPPSFAEMIGAFYITLESPTITRSNVWDIYLALLEKFRACEDTISSDTMQAWNQNCSLARDSNWGQDDFEKIEGEPLIDVAGYLGGVNGGAGPAYSDNDEQDSTLSEADEEYIHEEPEIQIVFDSDDDAGE</sequence>
<dbReference type="EMBL" id="MU806232">
    <property type="protein sequence ID" value="KAJ3837650.1"/>
    <property type="molecule type" value="Genomic_DNA"/>
</dbReference>